<gene>
    <name evidence="2" type="ORF">PMYSY11_1561</name>
</gene>
<evidence type="ECO:0000313" key="2">
    <source>
        <dbReference type="EMBL" id="VEV96608.1"/>
    </source>
</evidence>
<accession>A0A1I7CBN0</accession>
<dbReference type="AlphaFoldDB" id="A0A1I7CBN0"/>
<dbReference type="STRING" id="437900.GCA_001940335_01544"/>
<proteinExistence type="predicted"/>
<organism evidence="2">
    <name type="scientific">Pseudomonas marincola</name>
    <dbReference type="NCBI Taxonomy" id="437900"/>
    <lineage>
        <taxon>Bacteria</taxon>
        <taxon>Pseudomonadati</taxon>
        <taxon>Pseudomonadota</taxon>
        <taxon>Gammaproteobacteria</taxon>
        <taxon>Pseudomonadales</taxon>
        <taxon>Pseudomonadaceae</taxon>
        <taxon>Pseudomonas</taxon>
    </lineage>
</organism>
<dbReference type="RefSeq" id="WP_090512479.1">
    <property type="nucleotide sequence ID" value="NZ_FPBC01000007.1"/>
</dbReference>
<dbReference type="EMBL" id="LR215729">
    <property type="protein sequence ID" value="VEV96608.1"/>
    <property type="molecule type" value="Genomic_DNA"/>
</dbReference>
<reference evidence="2" key="1">
    <citation type="submission" date="2019-02" db="EMBL/GenBank/DDBJ databases">
        <authorList>
            <consortium name="Genoscope - CEA"/>
            <person name="William W."/>
        </authorList>
    </citation>
    <scope>NUCLEOTIDE SEQUENCE [LARGE SCALE GENOMIC DNA]</scope>
    <source>
        <strain evidence="2">YSy11</strain>
    </source>
</reference>
<keyword evidence="1" id="KW-0732">Signal</keyword>
<feature type="signal peptide" evidence="1">
    <location>
        <begin position="1"/>
        <end position="18"/>
    </location>
</feature>
<feature type="chain" id="PRO_5041051879" evidence="1">
    <location>
        <begin position="19"/>
        <end position="190"/>
    </location>
</feature>
<protein>
    <submittedName>
        <fullName evidence="2">Adhesin</fullName>
    </submittedName>
</protein>
<sequence>MKHWPLIVLLCVPALALADTAPTHNSTIANSGSSYSGALSVNQAAGDMQQQSNARALAVGSGANAAIVQKQDIQIDGLDSVMNTSAAIQGSAFSNGNGALGVNQSAGAATQQVNAMSISVGTGVESIDDSVLAQSIAVSGISGAGESATGERRVVTDDSAFGGSRGVVQLNQSAGVGNRMANSLSIRVVE</sequence>
<name>A0A1I7CBN0_9PSED</name>
<evidence type="ECO:0000256" key="1">
    <source>
        <dbReference type="SAM" id="SignalP"/>
    </source>
</evidence>